<evidence type="ECO:0000256" key="6">
    <source>
        <dbReference type="ARBA" id="ARBA00048117"/>
    </source>
</evidence>
<organism evidence="9">
    <name type="scientific">Paraconexibacter sp. AEG42_29</name>
    <dbReference type="NCBI Taxonomy" id="2997339"/>
    <lineage>
        <taxon>Bacteria</taxon>
        <taxon>Bacillati</taxon>
        <taxon>Actinomycetota</taxon>
        <taxon>Thermoleophilia</taxon>
        <taxon>Solirubrobacterales</taxon>
        <taxon>Paraconexibacteraceae</taxon>
        <taxon>Paraconexibacter</taxon>
    </lineage>
</organism>
<dbReference type="KEGG" id="parq:DSM112329_03160"/>
<gene>
    <name evidence="7 9" type="primary">tsaD</name>
    <name evidence="9" type="ORF">DSM112329_03160</name>
</gene>
<accession>A0AAU7AXA8</accession>
<keyword evidence="1 7" id="KW-0808">Transferase</keyword>
<keyword evidence="5 7" id="KW-0012">Acyltransferase</keyword>
<keyword evidence="3 7" id="KW-0479">Metal-binding</keyword>
<evidence type="ECO:0000256" key="5">
    <source>
        <dbReference type="ARBA" id="ARBA00023315"/>
    </source>
</evidence>
<dbReference type="PRINTS" id="PR00789">
    <property type="entry name" value="OSIALOPTASE"/>
</dbReference>
<feature type="binding site" evidence="7">
    <location>
        <position position="109"/>
    </location>
    <ligand>
        <name>Fe cation</name>
        <dbReference type="ChEBI" id="CHEBI:24875"/>
    </ligand>
</feature>
<keyword evidence="2 7" id="KW-0819">tRNA processing</keyword>
<evidence type="ECO:0000256" key="2">
    <source>
        <dbReference type="ARBA" id="ARBA00022694"/>
    </source>
</evidence>
<name>A0AAU7AXA8_9ACTN</name>
<feature type="binding site" evidence="7">
    <location>
        <position position="169"/>
    </location>
    <ligand>
        <name>substrate</name>
    </ligand>
</feature>
<dbReference type="InterPro" id="IPR000905">
    <property type="entry name" value="Gcp-like_dom"/>
</dbReference>
<evidence type="ECO:0000256" key="1">
    <source>
        <dbReference type="ARBA" id="ARBA00022679"/>
    </source>
</evidence>
<dbReference type="GO" id="GO:0061711">
    <property type="term" value="F:tRNA N(6)-L-threonylcarbamoyladenine synthase activity"/>
    <property type="evidence" value="ECO:0007669"/>
    <property type="project" value="UniProtKB-EC"/>
</dbReference>
<comment type="catalytic activity">
    <reaction evidence="6 7">
        <text>L-threonylcarbamoyladenylate + adenosine(37) in tRNA = N(6)-L-threonylcarbamoyladenosine(37) in tRNA + AMP + H(+)</text>
        <dbReference type="Rhea" id="RHEA:37059"/>
        <dbReference type="Rhea" id="RHEA-COMP:10162"/>
        <dbReference type="Rhea" id="RHEA-COMP:10163"/>
        <dbReference type="ChEBI" id="CHEBI:15378"/>
        <dbReference type="ChEBI" id="CHEBI:73682"/>
        <dbReference type="ChEBI" id="CHEBI:74411"/>
        <dbReference type="ChEBI" id="CHEBI:74418"/>
        <dbReference type="ChEBI" id="CHEBI:456215"/>
        <dbReference type="EC" id="2.3.1.234"/>
    </reaction>
</comment>
<evidence type="ECO:0000256" key="4">
    <source>
        <dbReference type="ARBA" id="ARBA00023004"/>
    </source>
</evidence>
<dbReference type="NCBIfam" id="TIGR03723">
    <property type="entry name" value="T6A_TsaD_YgjD"/>
    <property type="match status" value="1"/>
</dbReference>
<dbReference type="HAMAP" id="MF_01445">
    <property type="entry name" value="TsaD"/>
    <property type="match status" value="1"/>
</dbReference>
<keyword evidence="4 7" id="KW-0408">Iron</keyword>
<dbReference type="InterPro" id="IPR017861">
    <property type="entry name" value="KAE1/TsaD"/>
</dbReference>
<dbReference type="EC" id="2.3.1.234" evidence="7"/>
<evidence type="ECO:0000259" key="8">
    <source>
        <dbReference type="Pfam" id="PF00814"/>
    </source>
</evidence>
<dbReference type="GO" id="GO:0005506">
    <property type="term" value="F:iron ion binding"/>
    <property type="evidence" value="ECO:0007669"/>
    <property type="project" value="UniProtKB-UniRule"/>
</dbReference>
<feature type="binding site" evidence="7">
    <location>
        <position position="278"/>
    </location>
    <ligand>
        <name>substrate</name>
    </ligand>
</feature>
<comment type="subcellular location">
    <subcellularLocation>
        <location evidence="7">Cytoplasm</location>
    </subcellularLocation>
</comment>
<feature type="binding site" evidence="7">
    <location>
        <position position="113"/>
    </location>
    <ligand>
        <name>Fe cation</name>
        <dbReference type="ChEBI" id="CHEBI:24875"/>
    </ligand>
</feature>
<feature type="binding site" evidence="7">
    <location>
        <begin position="136"/>
        <end position="140"/>
    </location>
    <ligand>
        <name>substrate</name>
    </ligand>
</feature>
<sequence>MILALETSCDDTCAAVVTDDGRLLSNVISSQEVHDAYGGVVPEIASRQHLQLMNLVVDDALKQAGVTLDDLRAVAVTRGPGLTGALLVGLATAKAIAVARGLPLIPVDHLQGHVAANFLVGEDGAPGLEPPFVCLVASGGHSFVARVDDHASFTVLGRTLDDAAGEALDKGARLLGLPFPGGPHVERLAAGGDAAAFSFPVAHGVPGLDMSFAGLKTSLLYTVRDLDAAHDGGAAARSADLAASYQHAVVDQLARRTVRALEQTGLDRLAIGGGVAANGPLRARLQDAAGTVHIPGRALCTDNAAMIGAAALHQPAADPADVPGLDVYATDRRSL</sequence>
<feature type="domain" description="Gcp-like" evidence="8">
    <location>
        <begin position="23"/>
        <end position="308"/>
    </location>
</feature>
<dbReference type="EMBL" id="CP114014">
    <property type="protein sequence ID" value="XAY06291.1"/>
    <property type="molecule type" value="Genomic_DNA"/>
</dbReference>
<dbReference type="Gene3D" id="3.30.420.40">
    <property type="match status" value="2"/>
</dbReference>
<comment type="cofactor">
    <cofactor evidence="7">
        <name>Fe(2+)</name>
        <dbReference type="ChEBI" id="CHEBI:29033"/>
    </cofactor>
    <text evidence="7">Binds 1 Fe(2+) ion per subunit.</text>
</comment>
<dbReference type="InterPro" id="IPR022450">
    <property type="entry name" value="TsaD"/>
</dbReference>
<comment type="similarity">
    <text evidence="7">Belongs to the KAE1 / TsaD family.</text>
</comment>
<dbReference type="GO" id="GO:0005737">
    <property type="term" value="C:cytoplasm"/>
    <property type="evidence" value="ECO:0007669"/>
    <property type="project" value="UniProtKB-SubCell"/>
</dbReference>
<dbReference type="PANTHER" id="PTHR11735:SF6">
    <property type="entry name" value="TRNA N6-ADENOSINE THREONYLCARBAMOYLTRANSFERASE, MITOCHONDRIAL"/>
    <property type="match status" value="1"/>
</dbReference>
<feature type="binding site" evidence="7">
    <location>
        <position position="302"/>
    </location>
    <ligand>
        <name>Fe cation</name>
        <dbReference type="ChEBI" id="CHEBI:24875"/>
    </ligand>
</feature>
<protein>
    <recommendedName>
        <fullName evidence="7">tRNA N6-adenosine threonylcarbamoyltransferase</fullName>
        <ecNumber evidence="7">2.3.1.234</ecNumber>
    </recommendedName>
    <alternativeName>
        <fullName evidence="7">N6-L-threonylcarbamoyladenine synthase</fullName>
        <shortName evidence="7">t(6)A synthase</shortName>
    </alternativeName>
    <alternativeName>
        <fullName evidence="7">t(6)A37 threonylcarbamoyladenosine biosynthesis protein TsaD</fullName>
    </alternativeName>
    <alternativeName>
        <fullName evidence="7">tRNA threonylcarbamoyladenosine biosynthesis protein TsaD</fullName>
    </alternativeName>
</protein>
<proteinExistence type="inferred from homology"/>
<dbReference type="SUPFAM" id="SSF53067">
    <property type="entry name" value="Actin-like ATPase domain"/>
    <property type="match status" value="1"/>
</dbReference>
<feature type="binding site" evidence="7">
    <location>
        <position position="186"/>
    </location>
    <ligand>
        <name>substrate</name>
    </ligand>
</feature>
<dbReference type="AlphaFoldDB" id="A0AAU7AXA8"/>
<dbReference type="NCBIfam" id="TIGR00329">
    <property type="entry name" value="gcp_kae1"/>
    <property type="match status" value="1"/>
</dbReference>
<evidence type="ECO:0000313" key="9">
    <source>
        <dbReference type="EMBL" id="XAY06291.1"/>
    </source>
</evidence>
<dbReference type="InterPro" id="IPR043129">
    <property type="entry name" value="ATPase_NBD"/>
</dbReference>
<dbReference type="PANTHER" id="PTHR11735">
    <property type="entry name" value="TRNA N6-ADENOSINE THREONYLCARBAMOYLTRANSFERASE"/>
    <property type="match status" value="1"/>
</dbReference>
<evidence type="ECO:0000256" key="7">
    <source>
        <dbReference type="HAMAP-Rule" id="MF_01445"/>
    </source>
</evidence>
<dbReference type="FunFam" id="3.30.420.40:FF:000012">
    <property type="entry name" value="tRNA N6-adenosine threonylcarbamoyltransferase"/>
    <property type="match status" value="1"/>
</dbReference>
<feature type="binding site" evidence="7">
    <location>
        <position position="182"/>
    </location>
    <ligand>
        <name>substrate</name>
    </ligand>
</feature>
<reference evidence="9" key="1">
    <citation type="submission" date="2022-12" db="EMBL/GenBank/DDBJ databases">
        <title>Paraconexibacter alkalitolerans sp. nov. and Baekduia alba sp. nov., isolated from soil and emended description of the genera Paraconexibacter (Chun et al., 2020) and Baekduia (An et al., 2020).</title>
        <authorList>
            <person name="Vieira S."/>
            <person name="Huber K.J."/>
            <person name="Geppert A."/>
            <person name="Wolf J."/>
            <person name="Neumann-Schaal M."/>
            <person name="Muesken M."/>
            <person name="Overmann J."/>
        </authorList>
    </citation>
    <scope>NUCLEOTIDE SEQUENCE</scope>
    <source>
        <strain evidence="9">AEG42_29</strain>
    </source>
</reference>
<dbReference type="GO" id="GO:0002949">
    <property type="term" value="P:tRNA threonylcarbamoyladenosine modification"/>
    <property type="evidence" value="ECO:0007669"/>
    <property type="project" value="UniProtKB-UniRule"/>
</dbReference>
<dbReference type="Pfam" id="PF00814">
    <property type="entry name" value="TsaD"/>
    <property type="match status" value="1"/>
</dbReference>
<dbReference type="RefSeq" id="WP_354697527.1">
    <property type="nucleotide sequence ID" value="NZ_CP114014.1"/>
</dbReference>
<keyword evidence="7" id="KW-0963">Cytoplasm</keyword>
<evidence type="ECO:0000256" key="3">
    <source>
        <dbReference type="ARBA" id="ARBA00022723"/>
    </source>
</evidence>
<comment type="function">
    <text evidence="7">Required for the formation of a threonylcarbamoyl group on adenosine at position 37 (t(6)A37) in tRNAs that read codons beginning with adenine. Is involved in the transfer of the threonylcarbamoyl moiety of threonylcarbamoyl-AMP (TC-AMP) to the N6 group of A37, together with TsaE and TsaB. TsaD likely plays a direct catalytic role in this reaction.</text>
</comment>